<proteinExistence type="predicted"/>
<name>A0AA88ULF6_9ASTE</name>
<feature type="region of interest" description="Disordered" evidence="1">
    <location>
        <begin position="189"/>
        <end position="223"/>
    </location>
</feature>
<evidence type="ECO:0000256" key="1">
    <source>
        <dbReference type="SAM" id="MobiDB-lite"/>
    </source>
</evidence>
<keyword evidence="4" id="KW-1185">Reference proteome</keyword>
<accession>A0AA88ULF6</accession>
<evidence type="ECO:0000313" key="3">
    <source>
        <dbReference type="EMBL" id="KAK2986371.1"/>
    </source>
</evidence>
<keyword evidence="2" id="KW-0812">Transmembrane</keyword>
<sequence length="223" mass="24563">MEPPLSRRASAVSAVSGAGILFPSVVLRPPQGSYTRLWEWASLCVVSLASVTLQLKRSMDVACVLYPSYLHYTILTTILILVEAALVTFIAVDQHWERVHCSSKSLCAGACSPHPNDLLDLPFDPTGELDSLRSFIKANIDVFKWVGIAVVIMQALSLLFAMVLRALVSTHQRVDHDVEEDYDDSDRIREPLLNSHSGQTSGLVKGDGKGALSDIWSSRMREK</sequence>
<feature type="transmembrane region" description="Helical" evidence="2">
    <location>
        <begin position="142"/>
        <end position="164"/>
    </location>
</feature>
<evidence type="ECO:0000256" key="2">
    <source>
        <dbReference type="SAM" id="Phobius"/>
    </source>
</evidence>
<keyword evidence="2" id="KW-0472">Membrane</keyword>
<gene>
    <name evidence="3" type="ORF">RJ640_026635</name>
</gene>
<organism evidence="3 4">
    <name type="scientific">Escallonia rubra</name>
    <dbReference type="NCBI Taxonomy" id="112253"/>
    <lineage>
        <taxon>Eukaryota</taxon>
        <taxon>Viridiplantae</taxon>
        <taxon>Streptophyta</taxon>
        <taxon>Embryophyta</taxon>
        <taxon>Tracheophyta</taxon>
        <taxon>Spermatophyta</taxon>
        <taxon>Magnoliopsida</taxon>
        <taxon>eudicotyledons</taxon>
        <taxon>Gunneridae</taxon>
        <taxon>Pentapetalae</taxon>
        <taxon>asterids</taxon>
        <taxon>campanulids</taxon>
        <taxon>Escalloniales</taxon>
        <taxon>Escalloniaceae</taxon>
        <taxon>Escallonia</taxon>
    </lineage>
</organism>
<evidence type="ECO:0000313" key="4">
    <source>
        <dbReference type="Proteomes" id="UP001187471"/>
    </source>
</evidence>
<dbReference type="AlphaFoldDB" id="A0AA88ULF6"/>
<keyword evidence="2" id="KW-1133">Transmembrane helix</keyword>
<feature type="transmembrane region" description="Helical" evidence="2">
    <location>
        <begin position="37"/>
        <end position="57"/>
    </location>
</feature>
<feature type="transmembrane region" description="Helical" evidence="2">
    <location>
        <begin position="69"/>
        <end position="92"/>
    </location>
</feature>
<dbReference type="Proteomes" id="UP001187471">
    <property type="component" value="Unassembled WGS sequence"/>
</dbReference>
<comment type="caution">
    <text evidence="3">The sequence shown here is derived from an EMBL/GenBank/DDBJ whole genome shotgun (WGS) entry which is preliminary data.</text>
</comment>
<dbReference type="EMBL" id="JAVXUO010001066">
    <property type="protein sequence ID" value="KAK2986371.1"/>
    <property type="molecule type" value="Genomic_DNA"/>
</dbReference>
<reference evidence="3" key="1">
    <citation type="submission" date="2022-12" db="EMBL/GenBank/DDBJ databases">
        <title>Draft genome assemblies for two species of Escallonia (Escalloniales).</title>
        <authorList>
            <person name="Chanderbali A."/>
            <person name="Dervinis C."/>
            <person name="Anghel I."/>
            <person name="Soltis D."/>
            <person name="Soltis P."/>
            <person name="Zapata F."/>
        </authorList>
    </citation>
    <scope>NUCLEOTIDE SEQUENCE</scope>
    <source>
        <strain evidence="3">UCBG92.1500</strain>
        <tissue evidence="3">Leaf</tissue>
    </source>
</reference>
<protein>
    <submittedName>
        <fullName evidence="3">Uncharacterized protein</fullName>
    </submittedName>
</protein>
<feature type="non-terminal residue" evidence="3">
    <location>
        <position position="1"/>
    </location>
</feature>